<evidence type="ECO:0000256" key="2">
    <source>
        <dbReference type="SAM" id="Phobius"/>
    </source>
</evidence>
<reference evidence="3 4" key="1">
    <citation type="submission" date="2020-08" db="EMBL/GenBank/DDBJ databases">
        <title>Sequencing the genomes of 1000 actinobacteria strains.</title>
        <authorList>
            <person name="Klenk H.-P."/>
        </authorList>
    </citation>
    <scope>NUCLEOTIDE SEQUENCE [LARGE SCALE GENOMIC DNA]</scope>
    <source>
        <strain evidence="3 4">DSM 45084</strain>
    </source>
</reference>
<proteinExistence type="predicted"/>
<feature type="region of interest" description="Disordered" evidence="1">
    <location>
        <begin position="35"/>
        <end position="74"/>
    </location>
</feature>
<organism evidence="3 4">
    <name type="scientific">Saccharothrix violaceirubra</name>
    <dbReference type="NCBI Taxonomy" id="413306"/>
    <lineage>
        <taxon>Bacteria</taxon>
        <taxon>Bacillati</taxon>
        <taxon>Actinomycetota</taxon>
        <taxon>Actinomycetes</taxon>
        <taxon>Pseudonocardiales</taxon>
        <taxon>Pseudonocardiaceae</taxon>
        <taxon>Saccharothrix</taxon>
    </lineage>
</organism>
<sequence>MLYYWPIAATIAIVLVTLGALIYYLRRSTGQHGNPNGAAFTVEDAQQQAAPKGRGQPNDVQHRPSTLWSSGETSQRVEQVIADDDLSMLVRRYVLHAEARRDALAGAWHSAGTGASRSIVEPVAA</sequence>
<keyword evidence="2" id="KW-0812">Transmembrane</keyword>
<dbReference type="AlphaFoldDB" id="A0A7W7T9N0"/>
<keyword evidence="4" id="KW-1185">Reference proteome</keyword>
<name>A0A7W7T9N0_9PSEU</name>
<feature type="transmembrane region" description="Helical" evidence="2">
    <location>
        <begin position="6"/>
        <end position="25"/>
    </location>
</feature>
<gene>
    <name evidence="3" type="ORF">F4559_006429</name>
</gene>
<dbReference type="EMBL" id="JACHJS010000001">
    <property type="protein sequence ID" value="MBB4969070.1"/>
    <property type="molecule type" value="Genomic_DNA"/>
</dbReference>
<protein>
    <submittedName>
        <fullName evidence="3">Uncharacterized protein</fullName>
    </submittedName>
</protein>
<keyword evidence="2" id="KW-0472">Membrane</keyword>
<evidence type="ECO:0000313" key="3">
    <source>
        <dbReference type="EMBL" id="MBB4969070.1"/>
    </source>
</evidence>
<dbReference type="Proteomes" id="UP000542674">
    <property type="component" value="Unassembled WGS sequence"/>
</dbReference>
<evidence type="ECO:0000256" key="1">
    <source>
        <dbReference type="SAM" id="MobiDB-lite"/>
    </source>
</evidence>
<evidence type="ECO:0000313" key="4">
    <source>
        <dbReference type="Proteomes" id="UP000542674"/>
    </source>
</evidence>
<accession>A0A7W7T9N0</accession>
<keyword evidence="2" id="KW-1133">Transmembrane helix</keyword>
<comment type="caution">
    <text evidence="3">The sequence shown here is derived from an EMBL/GenBank/DDBJ whole genome shotgun (WGS) entry which is preliminary data.</text>
</comment>
<feature type="compositionally biased region" description="Polar residues" evidence="1">
    <location>
        <begin position="63"/>
        <end position="74"/>
    </location>
</feature>
<dbReference type="RefSeq" id="WP_184674782.1">
    <property type="nucleotide sequence ID" value="NZ_BAABAI010000043.1"/>
</dbReference>